<dbReference type="AlphaFoldDB" id="A0A1C5J883"/>
<organism evidence="2 3">
    <name type="scientific">Micromonospora siamensis</name>
    <dbReference type="NCBI Taxonomy" id="299152"/>
    <lineage>
        <taxon>Bacteria</taxon>
        <taxon>Bacillati</taxon>
        <taxon>Actinomycetota</taxon>
        <taxon>Actinomycetes</taxon>
        <taxon>Micromonosporales</taxon>
        <taxon>Micromonosporaceae</taxon>
        <taxon>Micromonospora</taxon>
    </lineage>
</organism>
<dbReference type="InterPro" id="IPR027417">
    <property type="entry name" value="P-loop_NTPase"/>
</dbReference>
<dbReference type="PROSITE" id="PS50943">
    <property type="entry name" value="HTH_CROC1"/>
    <property type="match status" value="1"/>
</dbReference>
<protein>
    <submittedName>
        <fullName evidence="2">AAA ATPase domain-containing protein</fullName>
    </submittedName>
</protein>
<reference evidence="2 3" key="1">
    <citation type="submission" date="2016-06" db="EMBL/GenBank/DDBJ databases">
        <authorList>
            <person name="Kjaerup R.B."/>
            <person name="Dalgaard T.S."/>
            <person name="Juul-Madsen H.R."/>
        </authorList>
    </citation>
    <scope>NUCLEOTIDE SEQUENCE [LARGE SCALE GENOMIC DNA]</scope>
    <source>
        <strain evidence="2 3">DSM 45097</strain>
    </source>
</reference>
<dbReference type="RefSeq" id="WP_088972094.1">
    <property type="nucleotide sequence ID" value="NZ_JBHLYF010000004.1"/>
</dbReference>
<gene>
    <name evidence="2" type="ORF">GA0074704_4225</name>
</gene>
<dbReference type="CDD" id="cd00093">
    <property type="entry name" value="HTH_XRE"/>
    <property type="match status" value="1"/>
</dbReference>
<dbReference type="SMART" id="SM00530">
    <property type="entry name" value="HTH_XRE"/>
    <property type="match status" value="1"/>
</dbReference>
<proteinExistence type="predicted"/>
<dbReference type="PANTHER" id="PTHR47691">
    <property type="entry name" value="REGULATOR-RELATED"/>
    <property type="match status" value="1"/>
</dbReference>
<dbReference type="GO" id="GO:0003677">
    <property type="term" value="F:DNA binding"/>
    <property type="evidence" value="ECO:0007669"/>
    <property type="project" value="InterPro"/>
</dbReference>
<keyword evidence="3" id="KW-1185">Reference proteome</keyword>
<accession>A0A1C5J883</accession>
<dbReference type="InterPro" id="IPR010982">
    <property type="entry name" value="Lambda_DNA-bd_dom_sf"/>
</dbReference>
<dbReference type="Gene3D" id="1.10.260.40">
    <property type="entry name" value="lambda repressor-like DNA-binding domains"/>
    <property type="match status" value="1"/>
</dbReference>
<dbReference type="Gene3D" id="3.40.50.300">
    <property type="entry name" value="P-loop containing nucleotide triphosphate hydrolases"/>
    <property type="match status" value="1"/>
</dbReference>
<dbReference type="EMBL" id="LT607751">
    <property type="protein sequence ID" value="SCG66758.1"/>
    <property type="molecule type" value="Genomic_DNA"/>
</dbReference>
<evidence type="ECO:0000313" key="2">
    <source>
        <dbReference type="EMBL" id="SCG66758.1"/>
    </source>
</evidence>
<name>A0A1C5J883_9ACTN</name>
<dbReference type="SUPFAM" id="SSF52540">
    <property type="entry name" value="P-loop containing nucleoside triphosphate hydrolases"/>
    <property type="match status" value="1"/>
</dbReference>
<dbReference type="Proteomes" id="UP000198210">
    <property type="component" value="Chromosome I"/>
</dbReference>
<dbReference type="PANTHER" id="PTHR47691:SF3">
    <property type="entry name" value="HTH-TYPE TRANSCRIPTIONAL REGULATOR RV0890C-RELATED"/>
    <property type="match status" value="1"/>
</dbReference>
<evidence type="ECO:0000259" key="1">
    <source>
        <dbReference type="PROSITE" id="PS50943"/>
    </source>
</evidence>
<dbReference type="Pfam" id="PF13560">
    <property type="entry name" value="HTH_31"/>
    <property type="match status" value="1"/>
</dbReference>
<evidence type="ECO:0000313" key="3">
    <source>
        <dbReference type="Proteomes" id="UP000198210"/>
    </source>
</evidence>
<feature type="domain" description="HTH cro/C1-type" evidence="1">
    <location>
        <begin position="15"/>
        <end position="70"/>
    </location>
</feature>
<dbReference type="InterPro" id="IPR001387">
    <property type="entry name" value="Cro/C1-type_HTH"/>
</dbReference>
<dbReference type="SUPFAM" id="SSF47413">
    <property type="entry name" value="lambda repressor-like DNA-binding domains"/>
    <property type="match status" value="1"/>
</dbReference>
<sequence length="430" mass="46535">MTIEATSATEFGTLLRHFRDRARLTQNELAGLSAVSPRTIRNLEAGRAMSPRADTVRLLADGLRLSAESQARLSLAAGQSPVGAALDAAQGHLPAWDAALDRDPYGREQDLRSVLACVHADGSCLVSLSGFGGVGKSRLAAALVREAEHTLHTRWLWLQPSEAEGAAARSPVEAAFEQWYRDLAGGQSDAADTLARLIGDQQYLIVVDGAHPATDSLESNLRELIRRCPRLTVIETTRRPLLLEGRHLVPLTPLRLPAEHSRVDATLVGHPAMQVLLPLVRATQPDFRESEENLRYLLQLCHSLDGLPRALESAATWFAFCPPAMVAEAARENPRPLAAPGQDDAAADWLSEAVDDALRDLPDSQRCLLSELAGRTAPWTIEDLTEGSGPPCGEIVESLKNLLALGVIRPSDDSDARTYTVLNLLRPALT</sequence>